<sequence length="250" mass="29343">MKILHINTYDKGGAATACRRIHLGLLEQGIDSKVLYLKKTKEVKETYQFPHPKKSFSEKIIEKLKRKFFPKQDILKKFRDQIEIFSYPDSKYDITQHPLYQEADIIQLNWVSTFLDETTFFAKNTKPVVWRMADLYACGGGNHYEKDFPFEALKPLIEHNKSIRKKALSGANLTMVCISDWVKQKAEASDVIGSFPKKVIHNGVDLQVFKPYNKDWSRSVFNLPIEKKLLLLGQIRYRTKEKEPIWHRRH</sequence>
<dbReference type="Gene3D" id="3.40.50.2000">
    <property type="entry name" value="Glycogen Phosphorylase B"/>
    <property type="match status" value="1"/>
</dbReference>
<organism evidence="1 2">
    <name type="scientific">Flavobacterium sediminis</name>
    <dbReference type="NCBI Taxonomy" id="2201181"/>
    <lineage>
        <taxon>Bacteria</taxon>
        <taxon>Pseudomonadati</taxon>
        <taxon>Bacteroidota</taxon>
        <taxon>Flavobacteriia</taxon>
        <taxon>Flavobacteriales</taxon>
        <taxon>Flavobacteriaceae</taxon>
        <taxon>Flavobacterium</taxon>
    </lineage>
</organism>
<keyword evidence="2" id="KW-1185">Reference proteome</keyword>
<dbReference type="OrthoDB" id="9768685at2"/>
<dbReference type="SUPFAM" id="SSF53756">
    <property type="entry name" value="UDP-Glycosyltransferase/glycogen phosphorylase"/>
    <property type="match status" value="1"/>
</dbReference>
<dbReference type="RefSeq" id="WP_109568439.1">
    <property type="nucleotide sequence ID" value="NZ_CP029463.1"/>
</dbReference>
<dbReference type="EMBL" id="CP029463">
    <property type="protein sequence ID" value="AWM13031.1"/>
    <property type="molecule type" value="Genomic_DNA"/>
</dbReference>
<dbReference type="KEGG" id="fse:DI487_03570"/>
<proteinExistence type="predicted"/>
<reference evidence="1 2" key="1">
    <citation type="submission" date="2018-05" db="EMBL/GenBank/DDBJ databases">
        <title>Flavobacterium sp. MEBiC07310.</title>
        <authorList>
            <person name="Baek K."/>
        </authorList>
    </citation>
    <scope>NUCLEOTIDE SEQUENCE [LARGE SCALE GENOMIC DNA]</scope>
    <source>
        <strain evidence="1 2">MEBiC07310</strain>
    </source>
</reference>
<protein>
    <recommendedName>
        <fullName evidence="3">Glycosyltransferase subfamily 4-like N-terminal domain-containing protein</fullName>
    </recommendedName>
</protein>
<name>A0A2U8QSE8_9FLAO</name>
<accession>A0A2U8QSE8</accession>
<gene>
    <name evidence="1" type="ORF">DI487_03570</name>
</gene>
<dbReference type="Proteomes" id="UP000245429">
    <property type="component" value="Chromosome"/>
</dbReference>
<dbReference type="AlphaFoldDB" id="A0A2U8QSE8"/>
<evidence type="ECO:0008006" key="3">
    <source>
        <dbReference type="Google" id="ProtNLM"/>
    </source>
</evidence>
<evidence type="ECO:0000313" key="1">
    <source>
        <dbReference type="EMBL" id="AWM13031.1"/>
    </source>
</evidence>
<evidence type="ECO:0000313" key="2">
    <source>
        <dbReference type="Proteomes" id="UP000245429"/>
    </source>
</evidence>